<evidence type="ECO:0000313" key="1">
    <source>
        <dbReference type="EMBL" id="RGL16353.1"/>
    </source>
</evidence>
<evidence type="ECO:0000313" key="2">
    <source>
        <dbReference type="Proteomes" id="UP000260795"/>
    </source>
</evidence>
<comment type="caution">
    <text evidence="1">The sequence shown here is derived from an EMBL/GenBank/DDBJ whole genome shotgun (WGS) entry which is preliminary data.</text>
</comment>
<reference evidence="1 2" key="1">
    <citation type="submission" date="2018-08" db="EMBL/GenBank/DDBJ databases">
        <title>A genome reference for cultivated species of the human gut microbiota.</title>
        <authorList>
            <person name="Zou Y."/>
            <person name="Xue W."/>
            <person name="Luo G."/>
        </authorList>
    </citation>
    <scope>NUCLEOTIDE SEQUENCE [LARGE SCALE GENOMIC DNA]</scope>
    <source>
        <strain evidence="1 2">TF08-13</strain>
    </source>
</reference>
<accession>A0A3E4R7X3</accession>
<dbReference type="Proteomes" id="UP000260795">
    <property type="component" value="Unassembled WGS sequence"/>
</dbReference>
<dbReference type="EMBL" id="QSRK01000004">
    <property type="protein sequence ID" value="RGL16353.1"/>
    <property type="molecule type" value="Genomic_DNA"/>
</dbReference>
<gene>
    <name evidence="1" type="ORF">DXC80_04080</name>
</gene>
<dbReference type="AlphaFoldDB" id="A0A3E4R7X3"/>
<protein>
    <submittedName>
        <fullName evidence="1">Uncharacterized protein</fullName>
    </submittedName>
</protein>
<sequence length="71" mass="8402">MLLITGYKGKDEEKGYLQFLFNINRNWNVFVELVLSTTANRTNKMRKGLLEHYHSNSPFPMHYCQKVTFST</sequence>
<name>A0A3E4R7X3_BACUN</name>
<proteinExistence type="predicted"/>
<organism evidence="1 2">
    <name type="scientific">Bacteroides uniformis</name>
    <dbReference type="NCBI Taxonomy" id="820"/>
    <lineage>
        <taxon>Bacteria</taxon>
        <taxon>Pseudomonadati</taxon>
        <taxon>Bacteroidota</taxon>
        <taxon>Bacteroidia</taxon>
        <taxon>Bacteroidales</taxon>
        <taxon>Bacteroidaceae</taxon>
        <taxon>Bacteroides</taxon>
    </lineage>
</organism>